<dbReference type="GO" id="GO:0000423">
    <property type="term" value="P:mitophagy"/>
    <property type="evidence" value="ECO:0007669"/>
    <property type="project" value="UniProtKB-ARBA"/>
</dbReference>
<dbReference type="Pfam" id="PF07978">
    <property type="entry name" value="NIPSNAP"/>
    <property type="match status" value="2"/>
</dbReference>
<gene>
    <name evidence="3" type="ORF">HOLleu_09638</name>
</gene>
<dbReference type="SUPFAM" id="SSF54909">
    <property type="entry name" value="Dimeric alpha+beta barrel"/>
    <property type="match status" value="2"/>
</dbReference>
<evidence type="ECO:0000259" key="2">
    <source>
        <dbReference type="Pfam" id="PF07978"/>
    </source>
</evidence>
<name>A0A9Q1CCI6_HOLLE</name>
<feature type="domain" description="NIPSNAP" evidence="2">
    <location>
        <begin position="186"/>
        <end position="281"/>
    </location>
</feature>
<dbReference type="GO" id="GO:0005739">
    <property type="term" value="C:mitochondrion"/>
    <property type="evidence" value="ECO:0007669"/>
    <property type="project" value="TreeGrafter"/>
</dbReference>
<evidence type="ECO:0000313" key="4">
    <source>
        <dbReference type="Proteomes" id="UP001152320"/>
    </source>
</evidence>
<evidence type="ECO:0000256" key="1">
    <source>
        <dbReference type="ARBA" id="ARBA00005291"/>
    </source>
</evidence>
<dbReference type="EMBL" id="JAIZAY010000004">
    <property type="protein sequence ID" value="KAJ8042782.1"/>
    <property type="molecule type" value="Genomic_DNA"/>
</dbReference>
<comment type="similarity">
    <text evidence="1">Belongs to the NipSnap family.</text>
</comment>
<dbReference type="InterPro" id="IPR051557">
    <property type="entry name" value="NipSnap_domain"/>
</dbReference>
<protein>
    <submittedName>
        <fullName evidence="3">Protein NipSnap-like 2</fullName>
    </submittedName>
</protein>
<dbReference type="Gene3D" id="3.30.70.100">
    <property type="match status" value="2"/>
</dbReference>
<dbReference type="FunFam" id="3.30.70.100:FF:000003">
    <property type="entry name" value="Protein NipSnap homolog 2"/>
    <property type="match status" value="1"/>
</dbReference>
<evidence type="ECO:0000313" key="3">
    <source>
        <dbReference type="EMBL" id="KAJ8042782.1"/>
    </source>
</evidence>
<dbReference type="AlphaFoldDB" id="A0A9Q1CCI6"/>
<proteinExistence type="inferred from homology"/>
<keyword evidence="4" id="KW-1185">Reference proteome</keyword>
<dbReference type="InterPro" id="IPR012577">
    <property type="entry name" value="NIPSNAP"/>
</dbReference>
<organism evidence="3 4">
    <name type="scientific">Holothuria leucospilota</name>
    <name type="common">Black long sea cucumber</name>
    <name type="synonym">Mertensiothuria leucospilota</name>
    <dbReference type="NCBI Taxonomy" id="206669"/>
    <lineage>
        <taxon>Eukaryota</taxon>
        <taxon>Metazoa</taxon>
        <taxon>Echinodermata</taxon>
        <taxon>Eleutherozoa</taxon>
        <taxon>Echinozoa</taxon>
        <taxon>Holothuroidea</taxon>
        <taxon>Aspidochirotacea</taxon>
        <taxon>Aspidochirotida</taxon>
        <taxon>Holothuriidae</taxon>
        <taxon>Holothuria</taxon>
    </lineage>
</organism>
<sequence>MALRTLRASIGLRALQRKCTGNESPINARCFSGSSAALVSGPGKWIDKLLHVKQVEPATEAHSKALSDKEVVYEMQVHNIKPDRMGDYIKLAEHHLTRVHEMESYPCRLFGSWSTAFGQQDQAVHVWIYEDGYRSVKHMSELLWKDKEYLEYKKKRGEMLVSRRNELLLAFHFWGEPPDRDPGNLYELRSYHLRPGTLIEWANNWGINHRREQDEAVMGFFTQIGDLYSVHHLWAYKDLQTRKDIREAAWRKPGWDECVAYTVPLIRRMESKIMIPLPCSPMQ</sequence>
<accession>A0A9Q1CCI6</accession>
<comment type="caution">
    <text evidence="3">The sequence shown here is derived from an EMBL/GenBank/DDBJ whole genome shotgun (WGS) entry which is preliminary data.</text>
</comment>
<dbReference type="InterPro" id="IPR011008">
    <property type="entry name" value="Dimeric_a/b-barrel"/>
</dbReference>
<reference evidence="3" key="1">
    <citation type="submission" date="2021-10" db="EMBL/GenBank/DDBJ databases">
        <title>Tropical sea cucumber genome reveals ecological adaptation and Cuvierian tubules defense mechanism.</title>
        <authorList>
            <person name="Chen T."/>
        </authorList>
    </citation>
    <scope>NUCLEOTIDE SEQUENCE</scope>
    <source>
        <strain evidence="3">Nanhai2018</strain>
        <tissue evidence="3">Muscle</tissue>
    </source>
</reference>
<feature type="domain" description="NIPSNAP" evidence="2">
    <location>
        <begin position="73"/>
        <end position="172"/>
    </location>
</feature>
<dbReference type="PANTHER" id="PTHR21017">
    <property type="entry name" value="NIPSNAP-RELATED"/>
    <property type="match status" value="1"/>
</dbReference>
<dbReference type="PANTHER" id="PTHR21017:SF17">
    <property type="entry name" value="PROTEIN NIPSNAP"/>
    <property type="match status" value="1"/>
</dbReference>
<dbReference type="Proteomes" id="UP001152320">
    <property type="component" value="Chromosome 4"/>
</dbReference>
<dbReference type="OrthoDB" id="10262843at2759"/>